<reference evidence="3" key="1">
    <citation type="submission" date="2021-01" db="EMBL/GenBank/DDBJ databases">
        <title>Whole genome shotgun sequence of Actinocatenispora rupis NBRC 107355.</title>
        <authorList>
            <person name="Komaki H."/>
            <person name="Tamura T."/>
        </authorList>
    </citation>
    <scope>NUCLEOTIDE SEQUENCE</scope>
    <source>
        <strain evidence="3">NBRC 107355</strain>
    </source>
</reference>
<dbReference type="Gene3D" id="3.30.70.920">
    <property type="match status" value="1"/>
</dbReference>
<evidence type="ECO:0000259" key="2">
    <source>
        <dbReference type="Pfam" id="PF01037"/>
    </source>
</evidence>
<protein>
    <recommendedName>
        <fullName evidence="2">Transcription regulator AsnC/Lrp ligand binding domain-containing protein</fullName>
    </recommendedName>
</protein>
<dbReference type="GO" id="GO:0043565">
    <property type="term" value="F:sequence-specific DNA binding"/>
    <property type="evidence" value="ECO:0007669"/>
    <property type="project" value="TreeGrafter"/>
</dbReference>
<evidence type="ECO:0000313" key="4">
    <source>
        <dbReference type="Proteomes" id="UP000612808"/>
    </source>
</evidence>
<keyword evidence="4" id="KW-1185">Reference proteome</keyword>
<dbReference type="PANTHER" id="PTHR30154:SF53">
    <property type="entry name" value="HTH-TYPE TRANSCRIPTIONAL REGULATOR LRPC"/>
    <property type="match status" value="1"/>
</dbReference>
<feature type="compositionally biased region" description="Basic and acidic residues" evidence="1">
    <location>
        <begin position="70"/>
        <end position="84"/>
    </location>
</feature>
<dbReference type="Pfam" id="PF01037">
    <property type="entry name" value="AsnC_trans_reg"/>
    <property type="match status" value="1"/>
</dbReference>
<dbReference type="GO" id="GO:0005829">
    <property type="term" value="C:cytosol"/>
    <property type="evidence" value="ECO:0007669"/>
    <property type="project" value="TreeGrafter"/>
</dbReference>
<dbReference type="InterPro" id="IPR019887">
    <property type="entry name" value="Tscrpt_reg_AsnC/Lrp_C"/>
</dbReference>
<evidence type="ECO:0000256" key="1">
    <source>
        <dbReference type="SAM" id="MobiDB-lite"/>
    </source>
</evidence>
<proteinExistence type="predicted"/>
<feature type="region of interest" description="Disordered" evidence="1">
    <location>
        <begin position="70"/>
        <end position="143"/>
    </location>
</feature>
<comment type="caution">
    <text evidence="3">The sequence shown here is derived from an EMBL/GenBank/DDBJ whole genome shotgun (WGS) entry which is preliminary data.</text>
</comment>
<sequence length="143" mass="15036">MGAGVVSGYTAVVDPERLGLTVLAFVRLRYPHGNDRPFHALLDSTPEIVEAHHVTGEDCFVPKVSTRSMRHLEEVTGRPDDHRQPTHPRHLNSRAGKGPGSSSSRSGAARTGALRSSRVSGCGPAPASGPTTPTPCTVVQAAP</sequence>
<dbReference type="PANTHER" id="PTHR30154">
    <property type="entry name" value="LEUCINE-RESPONSIVE REGULATORY PROTEIN"/>
    <property type="match status" value="1"/>
</dbReference>
<gene>
    <name evidence="3" type="ORF">Aru02nite_30750</name>
</gene>
<accession>A0A8J3NAJ9</accession>
<dbReference type="AlphaFoldDB" id="A0A8J3NAJ9"/>
<dbReference type="GO" id="GO:0043200">
    <property type="term" value="P:response to amino acid"/>
    <property type="evidence" value="ECO:0007669"/>
    <property type="project" value="TreeGrafter"/>
</dbReference>
<evidence type="ECO:0000313" key="3">
    <source>
        <dbReference type="EMBL" id="GID12186.1"/>
    </source>
</evidence>
<organism evidence="3 4">
    <name type="scientific">Actinocatenispora rupis</name>
    <dbReference type="NCBI Taxonomy" id="519421"/>
    <lineage>
        <taxon>Bacteria</taxon>
        <taxon>Bacillati</taxon>
        <taxon>Actinomycetota</taxon>
        <taxon>Actinomycetes</taxon>
        <taxon>Micromonosporales</taxon>
        <taxon>Micromonosporaceae</taxon>
        <taxon>Actinocatenispora</taxon>
    </lineage>
</organism>
<dbReference type="Proteomes" id="UP000612808">
    <property type="component" value="Unassembled WGS sequence"/>
</dbReference>
<dbReference type="InterPro" id="IPR011008">
    <property type="entry name" value="Dimeric_a/b-barrel"/>
</dbReference>
<feature type="domain" description="Transcription regulator AsnC/Lrp ligand binding" evidence="2">
    <location>
        <begin position="26"/>
        <end position="76"/>
    </location>
</feature>
<name>A0A8J3NAJ9_9ACTN</name>
<feature type="compositionally biased region" description="Low complexity" evidence="1">
    <location>
        <begin position="93"/>
        <end position="137"/>
    </location>
</feature>
<dbReference type="SUPFAM" id="SSF54909">
    <property type="entry name" value="Dimeric alpha+beta barrel"/>
    <property type="match status" value="1"/>
</dbReference>
<dbReference type="EMBL" id="BOMB01000017">
    <property type="protein sequence ID" value="GID12186.1"/>
    <property type="molecule type" value="Genomic_DNA"/>
</dbReference>